<comment type="similarity">
    <text evidence="1">Belongs to the thioredoxin family. DsbA subfamily.</text>
</comment>
<dbReference type="SUPFAM" id="SSF52833">
    <property type="entry name" value="Thioredoxin-like"/>
    <property type="match status" value="1"/>
</dbReference>
<evidence type="ECO:0000256" key="3">
    <source>
        <dbReference type="ARBA" id="ARBA00023002"/>
    </source>
</evidence>
<keyword evidence="2 6" id="KW-0732">Signal</keyword>
<dbReference type="InterPro" id="IPR013766">
    <property type="entry name" value="Thioredoxin_domain"/>
</dbReference>
<dbReference type="Pfam" id="PF13462">
    <property type="entry name" value="Thioredoxin_4"/>
    <property type="match status" value="1"/>
</dbReference>
<dbReference type="GO" id="GO:0016491">
    <property type="term" value="F:oxidoreductase activity"/>
    <property type="evidence" value="ECO:0007669"/>
    <property type="project" value="UniProtKB-KW"/>
</dbReference>
<accession>A0A6J4I9H0</accession>
<evidence type="ECO:0000313" key="8">
    <source>
        <dbReference type="EMBL" id="CAA9244149.1"/>
    </source>
</evidence>
<dbReference type="PROSITE" id="PS51352">
    <property type="entry name" value="THIOREDOXIN_2"/>
    <property type="match status" value="1"/>
</dbReference>
<dbReference type="Gene3D" id="3.40.30.10">
    <property type="entry name" value="Glutaredoxin"/>
    <property type="match status" value="1"/>
</dbReference>
<gene>
    <name evidence="8" type="ORF">AVDCRST_MAG42-1876</name>
</gene>
<protein>
    <recommendedName>
        <fullName evidence="7">Thioredoxin domain-containing protein</fullName>
    </recommendedName>
</protein>
<evidence type="ECO:0000256" key="5">
    <source>
        <dbReference type="ARBA" id="ARBA00023284"/>
    </source>
</evidence>
<organism evidence="8">
    <name type="scientific">uncultured Chthoniobacterales bacterium</name>
    <dbReference type="NCBI Taxonomy" id="1836801"/>
    <lineage>
        <taxon>Bacteria</taxon>
        <taxon>Pseudomonadati</taxon>
        <taxon>Verrucomicrobiota</taxon>
        <taxon>Spartobacteria</taxon>
        <taxon>Chthoniobacterales</taxon>
        <taxon>environmental samples</taxon>
    </lineage>
</organism>
<feature type="signal peptide" evidence="6">
    <location>
        <begin position="1"/>
        <end position="19"/>
    </location>
</feature>
<dbReference type="EMBL" id="CADCTA010000069">
    <property type="protein sequence ID" value="CAA9244149.1"/>
    <property type="molecule type" value="Genomic_DNA"/>
</dbReference>
<evidence type="ECO:0000256" key="4">
    <source>
        <dbReference type="ARBA" id="ARBA00023157"/>
    </source>
</evidence>
<sequence length="228" mass="24419">MKRYLPFVIIAAIALSAVATGAAVYRSKKQRLAAASVVNVHDPAGAKPGAKPAHMRGSTKATVTIEEFADFQCPPCGGISGLVKELEKKNADRLRVVFRHYPLKNHANAVPAALAAEAAGLQGKFWEMHDLLFKNQLAWSKAADARSLFTEYAASINLDTTRFAGDMNDEKLKARVTADQERATSMGVSRTPSIFINGQAIPSESFSMTGLQTAIDSAVQGNKQASAQ</sequence>
<dbReference type="InterPro" id="IPR036249">
    <property type="entry name" value="Thioredoxin-like_sf"/>
</dbReference>
<keyword evidence="3" id="KW-0560">Oxidoreductase</keyword>
<keyword evidence="5" id="KW-0676">Redox-active center</keyword>
<dbReference type="PANTHER" id="PTHR13887:SF14">
    <property type="entry name" value="DISULFIDE BOND FORMATION PROTEIN D"/>
    <property type="match status" value="1"/>
</dbReference>
<evidence type="ECO:0000256" key="1">
    <source>
        <dbReference type="ARBA" id="ARBA00005791"/>
    </source>
</evidence>
<keyword evidence="4" id="KW-1015">Disulfide bond</keyword>
<dbReference type="PANTHER" id="PTHR13887">
    <property type="entry name" value="GLUTATHIONE S-TRANSFERASE KAPPA"/>
    <property type="match status" value="1"/>
</dbReference>
<evidence type="ECO:0000259" key="7">
    <source>
        <dbReference type="PROSITE" id="PS51352"/>
    </source>
</evidence>
<dbReference type="InterPro" id="IPR012336">
    <property type="entry name" value="Thioredoxin-like_fold"/>
</dbReference>
<dbReference type="AlphaFoldDB" id="A0A6J4I9H0"/>
<proteinExistence type="inferred from homology"/>
<evidence type="ECO:0000256" key="6">
    <source>
        <dbReference type="SAM" id="SignalP"/>
    </source>
</evidence>
<evidence type="ECO:0000256" key="2">
    <source>
        <dbReference type="ARBA" id="ARBA00022729"/>
    </source>
</evidence>
<reference evidence="8" key="1">
    <citation type="submission" date="2020-02" db="EMBL/GenBank/DDBJ databases">
        <authorList>
            <person name="Meier V. D."/>
        </authorList>
    </citation>
    <scope>NUCLEOTIDE SEQUENCE</scope>
    <source>
        <strain evidence="8">AVDCRST_MAG42</strain>
    </source>
</reference>
<name>A0A6J4I9H0_9BACT</name>
<feature type="domain" description="Thioredoxin" evidence="7">
    <location>
        <begin position="6"/>
        <end position="181"/>
    </location>
</feature>
<feature type="chain" id="PRO_5026955607" description="Thioredoxin domain-containing protein" evidence="6">
    <location>
        <begin position="20"/>
        <end position="228"/>
    </location>
</feature>